<dbReference type="CDD" id="cd06127">
    <property type="entry name" value="DEDDh"/>
    <property type="match status" value="1"/>
</dbReference>
<dbReference type="SUPFAM" id="SSF53098">
    <property type="entry name" value="Ribonuclease H-like"/>
    <property type="match status" value="1"/>
</dbReference>
<dbReference type="PANTHER" id="PTHR30231:SF4">
    <property type="entry name" value="PROTEIN NEN2"/>
    <property type="match status" value="1"/>
</dbReference>
<dbReference type="GO" id="GO:0008408">
    <property type="term" value="F:3'-5' exonuclease activity"/>
    <property type="evidence" value="ECO:0007669"/>
    <property type="project" value="TreeGrafter"/>
</dbReference>
<evidence type="ECO:0000313" key="6">
    <source>
        <dbReference type="Proteomes" id="UP000317593"/>
    </source>
</evidence>
<protein>
    <submittedName>
        <fullName evidence="5">DNA polymerase-3 subunit epsilon</fullName>
    </submittedName>
</protein>
<evidence type="ECO:0000313" key="5">
    <source>
        <dbReference type="EMBL" id="SMO81891.1"/>
    </source>
</evidence>
<dbReference type="InterPro" id="IPR013520">
    <property type="entry name" value="Ribonucl_H"/>
</dbReference>
<proteinExistence type="predicted"/>
<dbReference type="PANTHER" id="PTHR30231">
    <property type="entry name" value="DNA POLYMERASE III SUBUNIT EPSILON"/>
    <property type="match status" value="1"/>
</dbReference>
<dbReference type="InterPro" id="IPR036397">
    <property type="entry name" value="RNaseH_sf"/>
</dbReference>
<evidence type="ECO:0000256" key="2">
    <source>
        <dbReference type="ARBA" id="ARBA00022801"/>
    </source>
</evidence>
<feature type="domain" description="Exonuclease" evidence="4">
    <location>
        <begin position="28"/>
        <end position="202"/>
    </location>
</feature>
<accession>A0A521EEJ9</accession>
<evidence type="ECO:0000256" key="3">
    <source>
        <dbReference type="ARBA" id="ARBA00022839"/>
    </source>
</evidence>
<sequence>MHTPSFVDRYRQKFEGGPVYPPRIGDATFIILDTETTGLDVKKDYIISYGSIKVKNYAISISSARHYFLKQKKVGREAIKIHQIINVENALSLRDFVKLFLDDIENAIIVGHHIHFDIAMLEKAVRPLGLKKLLNARLDTRKLAIRLEMGKHAGHQFIPARDYGLDALCRRYHIPLDDRHTAAGDAFLTAQLFLKLLKKAKQKGITTMHDLMT</sequence>
<keyword evidence="2" id="KW-0378">Hydrolase</keyword>
<dbReference type="EMBL" id="FXTH01000015">
    <property type="protein sequence ID" value="SMO81891.1"/>
    <property type="molecule type" value="Genomic_DNA"/>
</dbReference>
<reference evidence="5 6" key="1">
    <citation type="submission" date="2017-05" db="EMBL/GenBank/DDBJ databases">
        <authorList>
            <person name="Varghese N."/>
            <person name="Submissions S."/>
        </authorList>
    </citation>
    <scope>NUCLEOTIDE SEQUENCE [LARGE SCALE GENOMIC DNA]</scope>
    <source>
        <strain evidence="5 6">DSM 21194</strain>
    </source>
</reference>
<dbReference type="Pfam" id="PF00929">
    <property type="entry name" value="RNase_T"/>
    <property type="match status" value="1"/>
</dbReference>
<dbReference type="NCBIfam" id="TIGR00573">
    <property type="entry name" value="dnaq"/>
    <property type="match status" value="1"/>
</dbReference>
<keyword evidence="1" id="KW-0540">Nuclease</keyword>
<dbReference type="InterPro" id="IPR006054">
    <property type="entry name" value="DnaQ"/>
</dbReference>
<keyword evidence="3" id="KW-0269">Exonuclease</keyword>
<evidence type="ECO:0000256" key="1">
    <source>
        <dbReference type="ARBA" id="ARBA00022722"/>
    </source>
</evidence>
<dbReference type="GO" id="GO:0006260">
    <property type="term" value="P:DNA replication"/>
    <property type="evidence" value="ECO:0007669"/>
    <property type="project" value="InterPro"/>
</dbReference>
<name>A0A521EEJ9_9BACT</name>
<dbReference type="GO" id="GO:0003887">
    <property type="term" value="F:DNA-directed DNA polymerase activity"/>
    <property type="evidence" value="ECO:0007669"/>
    <property type="project" value="InterPro"/>
</dbReference>
<dbReference type="Gene3D" id="3.30.420.10">
    <property type="entry name" value="Ribonuclease H-like superfamily/Ribonuclease H"/>
    <property type="match status" value="1"/>
</dbReference>
<organism evidence="5 6">
    <name type="scientific">Fodinibius sediminis</name>
    <dbReference type="NCBI Taxonomy" id="1214077"/>
    <lineage>
        <taxon>Bacteria</taxon>
        <taxon>Pseudomonadati</taxon>
        <taxon>Balneolota</taxon>
        <taxon>Balneolia</taxon>
        <taxon>Balneolales</taxon>
        <taxon>Balneolaceae</taxon>
        <taxon>Fodinibius</taxon>
    </lineage>
</organism>
<evidence type="ECO:0000259" key="4">
    <source>
        <dbReference type="SMART" id="SM00479"/>
    </source>
</evidence>
<dbReference type="GO" id="GO:0005829">
    <property type="term" value="C:cytosol"/>
    <property type="evidence" value="ECO:0007669"/>
    <property type="project" value="TreeGrafter"/>
</dbReference>
<dbReference type="SMART" id="SM00479">
    <property type="entry name" value="EXOIII"/>
    <property type="match status" value="1"/>
</dbReference>
<dbReference type="GO" id="GO:0003677">
    <property type="term" value="F:DNA binding"/>
    <property type="evidence" value="ECO:0007669"/>
    <property type="project" value="InterPro"/>
</dbReference>
<dbReference type="InterPro" id="IPR012337">
    <property type="entry name" value="RNaseH-like_sf"/>
</dbReference>
<keyword evidence="6" id="KW-1185">Reference proteome</keyword>
<gene>
    <name evidence="5" type="ORF">SAMN06265218_11550</name>
</gene>
<dbReference type="Proteomes" id="UP000317593">
    <property type="component" value="Unassembled WGS sequence"/>
</dbReference>
<dbReference type="AlphaFoldDB" id="A0A521EEJ9"/>